<evidence type="ECO:0000256" key="4">
    <source>
        <dbReference type="ARBA" id="ARBA00022544"/>
    </source>
</evidence>
<evidence type="ECO:0000313" key="9">
    <source>
        <dbReference type="EMBL" id="WVX81187.1"/>
    </source>
</evidence>
<reference evidence="9 10" key="1">
    <citation type="submission" date="2023-10" db="EMBL/GenBank/DDBJ databases">
        <title>Niallia locisalis sp.nov. isolated from a salt pond sample.</title>
        <authorList>
            <person name="Li X.-J."/>
            <person name="Dong L."/>
        </authorList>
    </citation>
    <scope>NUCLEOTIDE SEQUENCE [LARGE SCALE GENOMIC DNA]</scope>
    <source>
        <strain evidence="9 10">DSM 29761</strain>
    </source>
</reference>
<keyword evidence="7 8" id="KW-0472">Membrane</keyword>
<dbReference type="Pfam" id="PF03845">
    <property type="entry name" value="Spore_permease"/>
    <property type="match status" value="1"/>
</dbReference>
<comment type="similarity">
    <text evidence="2">Belongs to the amino acid-polyamine-organocation (APC) superfamily. Spore germination protein (SGP) (TC 2.A.3.9) family.</text>
</comment>
<accession>A0ABZ2CGS9</accession>
<feature type="transmembrane region" description="Helical" evidence="8">
    <location>
        <begin position="119"/>
        <end position="138"/>
    </location>
</feature>
<comment type="subcellular location">
    <subcellularLocation>
        <location evidence="1">Membrane</location>
        <topology evidence="1">Multi-pass membrane protein</topology>
    </subcellularLocation>
</comment>
<keyword evidence="6 8" id="KW-1133">Transmembrane helix</keyword>
<evidence type="ECO:0000256" key="5">
    <source>
        <dbReference type="ARBA" id="ARBA00022692"/>
    </source>
</evidence>
<evidence type="ECO:0000313" key="10">
    <source>
        <dbReference type="Proteomes" id="UP001357223"/>
    </source>
</evidence>
<keyword evidence="5 8" id="KW-0812">Transmembrane</keyword>
<dbReference type="Proteomes" id="UP001357223">
    <property type="component" value="Chromosome"/>
</dbReference>
<keyword evidence="4" id="KW-0309">Germination</keyword>
<protein>
    <submittedName>
        <fullName evidence="9">Endospore germination permease</fullName>
    </submittedName>
</protein>
<feature type="transmembrane region" description="Helical" evidence="8">
    <location>
        <begin position="270"/>
        <end position="295"/>
    </location>
</feature>
<gene>
    <name evidence="9" type="ORF">R4Z09_28985</name>
</gene>
<dbReference type="EMBL" id="CP137640">
    <property type="protein sequence ID" value="WVX81187.1"/>
    <property type="molecule type" value="Genomic_DNA"/>
</dbReference>
<dbReference type="PANTHER" id="PTHR34975">
    <property type="entry name" value="SPORE GERMINATION PROTEIN A2"/>
    <property type="match status" value="1"/>
</dbReference>
<feature type="transmembrane region" description="Helical" evidence="8">
    <location>
        <begin position="41"/>
        <end position="61"/>
    </location>
</feature>
<keyword evidence="3" id="KW-0813">Transport</keyword>
<evidence type="ECO:0000256" key="7">
    <source>
        <dbReference type="ARBA" id="ARBA00023136"/>
    </source>
</evidence>
<evidence type="ECO:0000256" key="3">
    <source>
        <dbReference type="ARBA" id="ARBA00022448"/>
    </source>
</evidence>
<evidence type="ECO:0000256" key="6">
    <source>
        <dbReference type="ARBA" id="ARBA00022989"/>
    </source>
</evidence>
<feature type="transmembrane region" description="Helical" evidence="8">
    <location>
        <begin position="81"/>
        <end position="99"/>
    </location>
</feature>
<keyword evidence="10" id="KW-1185">Reference proteome</keyword>
<feature type="transmembrane region" description="Helical" evidence="8">
    <location>
        <begin position="338"/>
        <end position="356"/>
    </location>
</feature>
<dbReference type="NCBIfam" id="TIGR00912">
    <property type="entry name" value="2A0309"/>
    <property type="match status" value="1"/>
</dbReference>
<name>A0ABZ2CGS9_9BACI</name>
<feature type="transmembrane region" description="Helical" evidence="8">
    <location>
        <begin position="145"/>
        <end position="167"/>
    </location>
</feature>
<organism evidence="9 10">
    <name type="scientific">Niallia oryzisoli</name>
    <dbReference type="NCBI Taxonomy" id="1737571"/>
    <lineage>
        <taxon>Bacteria</taxon>
        <taxon>Bacillati</taxon>
        <taxon>Bacillota</taxon>
        <taxon>Bacilli</taxon>
        <taxon>Bacillales</taxon>
        <taxon>Bacillaceae</taxon>
        <taxon>Niallia</taxon>
    </lineage>
</organism>
<dbReference type="PANTHER" id="PTHR34975:SF2">
    <property type="entry name" value="SPORE GERMINATION PROTEIN A2"/>
    <property type="match status" value="1"/>
</dbReference>
<feature type="transmembrane region" description="Helical" evidence="8">
    <location>
        <begin position="187"/>
        <end position="205"/>
    </location>
</feature>
<feature type="transmembrane region" description="Helical" evidence="8">
    <location>
        <begin position="307"/>
        <end position="326"/>
    </location>
</feature>
<proteinExistence type="inferred from homology"/>
<dbReference type="Gene3D" id="1.20.1740.10">
    <property type="entry name" value="Amino acid/polyamine transporter I"/>
    <property type="match status" value="1"/>
</dbReference>
<evidence type="ECO:0000256" key="8">
    <source>
        <dbReference type="SAM" id="Phobius"/>
    </source>
</evidence>
<feature type="transmembrane region" description="Helical" evidence="8">
    <location>
        <begin position="12"/>
        <end position="35"/>
    </location>
</feature>
<dbReference type="RefSeq" id="WP_338450117.1">
    <property type="nucleotide sequence ID" value="NZ_CP137640.1"/>
</dbReference>
<evidence type="ECO:0000256" key="2">
    <source>
        <dbReference type="ARBA" id="ARBA00007998"/>
    </source>
</evidence>
<evidence type="ECO:0000256" key="1">
    <source>
        <dbReference type="ARBA" id="ARBA00004141"/>
    </source>
</evidence>
<feature type="transmembrane region" description="Helical" evidence="8">
    <location>
        <begin position="217"/>
        <end position="240"/>
    </location>
</feature>
<dbReference type="InterPro" id="IPR004761">
    <property type="entry name" value="Spore_GerAB"/>
</dbReference>
<sequence>MLEKGKINAGEFHILVIVYTIGSSILVSPSLLASIAEQDAWIASILAIIISLSFIFVYNHLASLYPEMTFIEYNEKILGKWVGKITSLQYIYFFFYLSSELLREIGDFFTTQILVETPLQIVMIMFVVVSLLGVRLGLEVICRTAVIFFPWTIGLIFLLFLFLIPEIKIENIQPMLGEGLKPTLKGAYHILGLPYLELAIFLMIKPYITDKEKTKKAFYLGFITGGLILSSIAALSIFVLDPATTARQAYPSYILGKKISIGDFLERIEVIVAIIWFFTIYFKLTISFYGISLGLAQVLELKDYKILLFPLAFLIISFAIFTHPNIVHFRQFVLKAWTPYSLTVCLFLPLLLLVIGKIKKNKRPGHSDAHTRSQ</sequence>